<dbReference type="AlphaFoldDB" id="A0A371Q989"/>
<dbReference type="Proteomes" id="UP000262477">
    <property type="component" value="Unassembled WGS sequence"/>
</dbReference>
<dbReference type="InterPro" id="IPR036689">
    <property type="entry name" value="ESAT-6-like_sf"/>
</dbReference>
<evidence type="ECO:0008006" key="3">
    <source>
        <dbReference type="Google" id="ProtNLM"/>
    </source>
</evidence>
<comment type="caution">
    <text evidence="1">The sequence shown here is derived from an EMBL/GenBank/DDBJ whole genome shotgun (WGS) entry which is preliminary data.</text>
</comment>
<dbReference type="RefSeq" id="WP_128504150.1">
    <property type="nucleotide sequence ID" value="NZ_QUAC01000034.1"/>
</dbReference>
<dbReference type="SUPFAM" id="SSF140453">
    <property type="entry name" value="EsxAB dimer-like"/>
    <property type="match status" value="1"/>
</dbReference>
<gene>
    <name evidence="1" type="ORF">DY245_05605</name>
</gene>
<dbReference type="Gene3D" id="1.10.287.1060">
    <property type="entry name" value="ESAT-6-like"/>
    <property type="match status" value="1"/>
</dbReference>
<name>A0A371Q989_STRIH</name>
<proteinExistence type="predicted"/>
<dbReference type="EMBL" id="QUAC01000034">
    <property type="protein sequence ID" value="REK91228.1"/>
    <property type="molecule type" value="Genomic_DNA"/>
</dbReference>
<organism evidence="1 2">
    <name type="scientific">Streptomyces inhibens</name>
    <dbReference type="NCBI Taxonomy" id="2293571"/>
    <lineage>
        <taxon>Bacteria</taxon>
        <taxon>Bacillati</taxon>
        <taxon>Actinomycetota</taxon>
        <taxon>Actinomycetes</taxon>
        <taxon>Kitasatosporales</taxon>
        <taxon>Streptomycetaceae</taxon>
        <taxon>Streptomyces</taxon>
    </lineage>
</organism>
<sequence>MSSEHFEVHPEGIRELASEFRTAAEEIDSRVKGFAAQAGRIGTAFGLLGACTGVTSQYAEMLNHTDEGLVELAGLLRHSGAGLEHSAANYDAVESHTVSTMGGRA</sequence>
<protein>
    <recommendedName>
        <fullName evidence="3">ESX-1 secretion-associated protein</fullName>
    </recommendedName>
</protein>
<keyword evidence="2" id="KW-1185">Reference proteome</keyword>
<evidence type="ECO:0000313" key="2">
    <source>
        <dbReference type="Proteomes" id="UP000262477"/>
    </source>
</evidence>
<evidence type="ECO:0000313" key="1">
    <source>
        <dbReference type="EMBL" id="REK91228.1"/>
    </source>
</evidence>
<dbReference type="OrthoDB" id="4233378at2"/>
<reference evidence="1 2" key="1">
    <citation type="submission" date="2018-08" db="EMBL/GenBank/DDBJ databases">
        <title>Streptomyces NEAU-D10 sp. nov., a novel Actinomycete isolated from soil.</title>
        <authorList>
            <person name="Jin L."/>
        </authorList>
    </citation>
    <scope>NUCLEOTIDE SEQUENCE [LARGE SCALE GENOMIC DNA]</scope>
    <source>
        <strain evidence="1 2">NEAU-D10</strain>
    </source>
</reference>
<accession>A0A371Q989</accession>